<reference evidence="2" key="5">
    <citation type="submission" date="2025-09" db="UniProtKB">
        <authorList>
            <consortium name="Ensembl"/>
        </authorList>
    </citation>
    <scope>IDENTIFICATION</scope>
</reference>
<reference evidence="3" key="1">
    <citation type="journal article" date="2014" name="Science">
        <title>Nonhuman genetics. Genomic basis for the convergent evolution of electric organs.</title>
        <authorList>
            <person name="Gallant J.R."/>
            <person name="Traeger L.L."/>
            <person name="Volkening J.D."/>
            <person name="Moffett H."/>
            <person name="Chen P.H."/>
            <person name="Novina C.D."/>
            <person name="Phillips G.N.Jr."/>
            <person name="Anand R."/>
            <person name="Wells G.B."/>
            <person name="Pinch M."/>
            <person name="Guth R."/>
            <person name="Unguez G.A."/>
            <person name="Albert J.S."/>
            <person name="Zakon H.H."/>
            <person name="Samanta M.P."/>
            <person name="Sussman M.R."/>
        </authorList>
    </citation>
    <scope>NUCLEOTIDE SEQUENCE [LARGE SCALE GENOMIC DNA]</scope>
</reference>
<feature type="domain" description="DDE-1" evidence="1">
    <location>
        <begin position="159"/>
        <end position="273"/>
    </location>
</feature>
<dbReference type="Pfam" id="PF03184">
    <property type="entry name" value="DDE_1"/>
    <property type="match status" value="1"/>
</dbReference>
<evidence type="ECO:0000259" key="1">
    <source>
        <dbReference type="Pfam" id="PF03184"/>
    </source>
</evidence>
<dbReference type="AlphaFoldDB" id="A0A4W4G2R5"/>
<dbReference type="Proteomes" id="UP000314983">
    <property type="component" value="Chromosome 6"/>
</dbReference>
<name>A0A4W4G2R5_ELEEL</name>
<sequence length="429" mass="48788">SIPKRQRPKHLSTTHEKKNFAALAHHYGITENMIHYIRKNKAAIRHTVSSSFLETARNLYQQFSMEEGAETQPGTSRDTEDFVASRGWFDHFQKWLNLRSALLYGEAASTDTEAAEKYPDTLRAIVREKAYKPEQVFNMDETGLFWKKMSQSSGVKAQKDRVTLIMCGNATGHMLKPGLIYKSANPKALKNKNKNLLPQCFVPQVKEYLLSLGMEFKVLLLMDNAVGHHVDMYSEGVQIEFLPPNTTSLIQPMDQGMIHAFRALYTKISLQQNHFTASYTADDYIKKETFNACWKKLWPDCVQDYKGFSTDKIQHAAVDKATRLAKLLGGEGFDNITEEEVNTLIDAEPLTDADLEELTKTESKENVEAELETEAEEEQGLTLKCFSEILKTARNVQTMVESWDPHTIQASCSTMNKIQQWLRYAAPAI</sequence>
<protein>
    <recommendedName>
        <fullName evidence="1">DDE-1 domain-containing protein</fullName>
    </recommendedName>
</protein>
<reference evidence="2" key="4">
    <citation type="submission" date="2025-08" db="UniProtKB">
        <authorList>
            <consortium name="Ensembl"/>
        </authorList>
    </citation>
    <scope>IDENTIFICATION</scope>
</reference>
<proteinExistence type="predicted"/>
<evidence type="ECO:0000313" key="2">
    <source>
        <dbReference type="Ensembl" id="ENSEEEP00000030405.2"/>
    </source>
</evidence>
<accession>A0A4W4G2R5</accession>
<evidence type="ECO:0000313" key="3">
    <source>
        <dbReference type="Proteomes" id="UP000314983"/>
    </source>
</evidence>
<dbReference type="OMA" id="SCWKKLW"/>
<reference evidence="3" key="2">
    <citation type="journal article" date="2017" name="Sci. Adv.">
        <title>A tail of two voltages: Proteomic comparison of the three electric organs of the electric eel.</title>
        <authorList>
            <person name="Traeger L.L."/>
            <person name="Sabat G."/>
            <person name="Barrett-Wilt G.A."/>
            <person name="Wells G.B."/>
            <person name="Sussman M.R."/>
        </authorList>
    </citation>
    <scope>NUCLEOTIDE SEQUENCE [LARGE SCALE GENOMIC DNA]</scope>
</reference>
<reference evidence="2" key="3">
    <citation type="submission" date="2020-05" db="EMBL/GenBank/DDBJ databases">
        <title>Electrophorus electricus (electric eel) genome, fEleEle1, primary haplotype.</title>
        <authorList>
            <person name="Myers G."/>
            <person name="Meyer A."/>
            <person name="Fedrigo O."/>
            <person name="Formenti G."/>
            <person name="Rhie A."/>
            <person name="Tracey A."/>
            <person name="Sims Y."/>
            <person name="Jarvis E.D."/>
        </authorList>
    </citation>
    <scope>NUCLEOTIDE SEQUENCE [LARGE SCALE GENOMIC DNA]</scope>
</reference>
<dbReference type="PANTHER" id="PTHR19303:SF73">
    <property type="entry name" value="PROTEIN PDC2"/>
    <property type="match status" value="1"/>
</dbReference>
<dbReference type="GeneTree" id="ENSGT00940000163452"/>
<keyword evidence="3" id="KW-1185">Reference proteome</keyword>
<dbReference type="InterPro" id="IPR004875">
    <property type="entry name" value="DDE_SF_endonuclease_dom"/>
</dbReference>
<dbReference type="InterPro" id="IPR050863">
    <property type="entry name" value="CenT-Element_Derived"/>
</dbReference>
<dbReference type="STRING" id="8005.ENSEEEP00000030405"/>
<dbReference type="GO" id="GO:0003677">
    <property type="term" value="F:DNA binding"/>
    <property type="evidence" value="ECO:0007669"/>
    <property type="project" value="TreeGrafter"/>
</dbReference>
<dbReference type="PANTHER" id="PTHR19303">
    <property type="entry name" value="TRANSPOSON"/>
    <property type="match status" value="1"/>
</dbReference>
<dbReference type="GO" id="GO:0005634">
    <property type="term" value="C:nucleus"/>
    <property type="evidence" value="ECO:0007669"/>
    <property type="project" value="TreeGrafter"/>
</dbReference>
<organism evidence="2 3">
    <name type="scientific">Electrophorus electricus</name>
    <name type="common">Electric eel</name>
    <name type="synonym">Gymnotus electricus</name>
    <dbReference type="NCBI Taxonomy" id="8005"/>
    <lineage>
        <taxon>Eukaryota</taxon>
        <taxon>Metazoa</taxon>
        <taxon>Chordata</taxon>
        <taxon>Craniata</taxon>
        <taxon>Vertebrata</taxon>
        <taxon>Euteleostomi</taxon>
        <taxon>Actinopterygii</taxon>
        <taxon>Neopterygii</taxon>
        <taxon>Teleostei</taxon>
        <taxon>Ostariophysi</taxon>
        <taxon>Gymnotiformes</taxon>
        <taxon>Gymnotoidei</taxon>
        <taxon>Gymnotidae</taxon>
        <taxon>Electrophorus</taxon>
    </lineage>
</organism>
<dbReference type="Ensembl" id="ENSEEET00000030762.2">
    <property type="protein sequence ID" value="ENSEEEP00000030405.2"/>
    <property type="gene ID" value="ENSEEEG00000014565.2"/>
</dbReference>